<dbReference type="GO" id="GO:0005886">
    <property type="term" value="C:plasma membrane"/>
    <property type="evidence" value="ECO:0007669"/>
    <property type="project" value="UniProtKB-SubCell"/>
</dbReference>
<keyword evidence="6 7" id="KW-0472">Membrane</keyword>
<accession>A0A9D1KZ83</accession>
<dbReference type="PANTHER" id="PTHR24221:SF646">
    <property type="entry name" value="HAEMOLYSIN SECRETION ATP-BINDING PROTEIN"/>
    <property type="match status" value="1"/>
</dbReference>
<sequence>MKQLCFRTVHILKKLYADHPTILPILIFGPFTTALIPFYTYYFSAAILNALLGGNTSQALEQVLFLIGGNTILRVISRLCANQEHILEWDVLDYSMSGHLRDKCFSIEYAKYESEEVLSALRKAEINQHMGYNYGNILEQTIGIMTQLWTLLISLIMMCVLFLASSSWPLWLSLVTLCGVLFSVLCASGLVSWLGARINQKLDFYLKQNFELNSSGNYFIRLRDQVSNGKDIRIYHMQDLLIDRLKHYFQFNGREQCRLEGLFSGVNGGSIQALGMLAYFVIGLKVLEGDILVGDVLFYANGILSFSAASATIIKCAHFLHMALQGVDETLSFIESEDMSYDGTLPVEKRDDGQYHFSLQDVSFRYPGSSNWVLRHINLDLTVGRSYALVGLNGSGKTTLVKLLCRLYEPTEGKILLNGIDITKYDYDEYVSLFSVVFQDFQLLSLPLDENVACSMDVDAAKFTSVMEQVNLQERLPDPHVLLFKECGDGINLSGGEAQKVAIARALYKDAPFVILDEPTSALDPISEAEIYENFSTLIENKTAIYISHRMSSCRFCEEIVVLDHGNIVERGNHESLLAQKGLYANLYETQAQYYAEAKQRDEHQ</sequence>
<dbReference type="PROSITE" id="PS00211">
    <property type="entry name" value="ABC_TRANSPORTER_1"/>
    <property type="match status" value="1"/>
</dbReference>
<evidence type="ECO:0000256" key="2">
    <source>
        <dbReference type="ARBA" id="ARBA00022692"/>
    </source>
</evidence>
<feature type="transmembrane region" description="Helical" evidence="7">
    <location>
        <begin position="142"/>
        <end position="164"/>
    </location>
</feature>
<dbReference type="InterPro" id="IPR003439">
    <property type="entry name" value="ABC_transporter-like_ATP-bd"/>
</dbReference>
<dbReference type="SUPFAM" id="SSF90123">
    <property type="entry name" value="ABC transporter transmembrane region"/>
    <property type="match status" value="1"/>
</dbReference>
<dbReference type="GO" id="GO:0034040">
    <property type="term" value="F:ATPase-coupled lipid transmembrane transporter activity"/>
    <property type="evidence" value="ECO:0007669"/>
    <property type="project" value="TreeGrafter"/>
</dbReference>
<dbReference type="InterPro" id="IPR017871">
    <property type="entry name" value="ABC_transporter-like_CS"/>
</dbReference>
<protein>
    <submittedName>
        <fullName evidence="9">ABC transporter ATP-binding protein</fullName>
    </submittedName>
</protein>
<evidence type="ECO:0000256" key="3">
    <source>
        <dbReference type="ARBA" id="ARBA00022741"/>
    </source>
</evidence>
<dbReference type="Proteomes" id="UP000824175">
    <property type="component" value="Unassembled WGS sequence"/>
</dbReference>
<dbReference type="PROSITE" id="PS50893">
    <property type="entry name" value="ABC_TRANSPORTER_2"/>
    <property type="match status" value="1"/>
</dbReference>
<dbReference type="InterPro" id="IPR003593">
    <property type="entry name" value="AAA+_ATPase"/>
</dbReference>
<reference evidence="9" key="1">
    <citation type="submission" date="2020-10" db="EMBL/GenBank/DDBJ databases">
        <authorList>
            <person name="Gilroy R."/>
        </authorList>
    </citation>
    <scope>NUCLEOTIDE SEQUENCE</scope>
    <source>
        <strain evidence="9">CHK195-11698</strain>
    </source>
</reference>
<evidence type="ECO:0000313" key="9">
    <source>
        <dbReference type="EMBL" id="HIU12505.1"/>
    </source>
</evidence>
<gene>
    <name evidence="9" type="ORF">IAD15_00295</name>
</gene>
<keyword evidence="4 9" id="KW-0067">ATP-binding</keyword>
<evidence type="ECO:0000256" key="7">
    <source>
        <dbReference type="SAM" id="Phobius"/>
    </source>
</evidence>
<dbReference type="Gene3D" id="1.20.1560.10">
    <property type="entry name" value="ABC transporter type 1, transmembrane domain"/>
    <property type="match status" value="1"/>
</dbReference>
<keyword evidence="5 7" id="KW-1133">Transmembrane helix</keyword>
<comment type="caution">
    <text evidence="9">The sequence shown here is derived from an EMBL/GenBank/DDBJ whole genome shotgun (WGS) entry which is preliminary data.</text>
</comment>
<dbReference type="InterPro" id="IPR036640">
    <property type="entry name" value="ABC1_TM_sf"/>
</dbReference>
<evidence type="ECO:0000256" key="1">
    <source>
        <dbReference type="ARBA" id="ARBA00004651"/>
    </source>
</evidence>
<dbReference type="InterPro" id="IPR027417">
    <property type="entry name" value="P-loop_NTPase"/>
</dbReference>
<keyword evidence="2 7" id="KW-0812">Transmembrane</keyword>
<evidence type="ECO:0000256" key="6">
    <source>
        <dbReference type="ARBA" id="ARBA00023136"/>
    </source>
</evidence>
<organism evidence="9 10">
    <name type="scientific">Candidatus Fimiplasma intestinipullorum</name>
    <dbReference type="NCBI Taxonomy" id="2840825"/>
    <lineage>
        <taxon>Bacteria</taxon>
        <taxon>Bacillati</taxon>
        <taxon>Bacillota</taxon>
        <taxon>Clostridia</taxon>
        <taxon>Eubacteriales</taxon>
        <taxon>Candidatus Fimiplasma</taxon>
    </lineage>
</organism>
<evidence type="ECO:0000313" key="10">
    <source>
        <dbReference type="Proteomes" id="UP000824175"/>
    </source>
</evidence>
<evidence type="ECO:0000259" key="8">
    <source>
        <dbReference type="PROSITE" id="PS50893"/>
    </source>
</evidence>
<dbReference type="SMART" id="SM00382">
    <property type="entry name" value="AAA"/>
    <property type="match status" value="1"/>
</dbReference>
<dbReference type="EMBL" id="DVMJ01000002">
    <property type="protein sequence ID" value="HIU12505.1"/>
    <property type="molecule type" value="Genomic_DNA"/>
</dbReference>
<dbReference type="Pfam" id="PF00005">
    <property type="entry name" value="ABC_tran"/>
    <property type="match status" value="1"/>
</dbReference>
<evidence type="ECO:0000256" key="4">
    <source>
        <dbReference type="ARBA" id="ARBA00022840"/>
    </source>
</evidence>
<comment type="subcellular location">
    <subcellularLocation>
        <location evidence="1">Cell membrane</location>
        <topology evidence="1">Multi-pass membrane protein</topology>
    </subcellularLocation>
</comment>
<dbReference type="GO" id="GO:0016887">
    <property type="term" value="F:ATP hydrolysis activity"/>
    <property type="evidence" value="ECO:0007669"/>
    <property type="project" value="InterPro"/>
</dbReference>
<keyword evidence="3" id="KW-0547">Nucleotide-binding</keyword>
<dbReference type="AlphaFoldDB" id="A0A9D1KZ83"/>
<feature type="domain" description="ABC transporter" evidence="8">
    <location>
        <begin position="357"/>
        <end position="590"/>
    </location>
</feature>
<evidence type="ECO:0000256" key="5">
    <source>
        <dbReference type="ARBA" id="ARBA00022989"/>
    </source>
</evidence>
<reference evidence="9" key="2">
    <citation type="journal article" date="2021" name="PeerJ">
        <title>Extensive microbial diversity within the chicken gut microbiome revealed by metagenomics and culture.</title>
        <authorList>
            <person name="Gilroy R."/>
            <person name="Ravi A."/>
            <person name="Getino M."/>
            <person name="Pursley I."/>
            <person name="Horton D.L."/>
            <person name="Alikhan N.F."/>
            <person name="Baker D."/>
            <person name="Gharbi K."/>
            <person name="Hall N."/>
            <person name="Watson M."/>
            <person name="Adriaenssens E.M."/>
            <person name="Foster-Nyarko E."/>
            <person name="Jarju S."/>
            <person name="Secka A."/>
            <person name="Antonio M."/>
            <person name="Oren A."/>
            <person name="Chaudhuri R.R."/>
            <person name="La Ragione R."/>
            <person name="Hildebrand F."/>
            <person name="Pallen M.J."/>
        </authorList>
    </citation>
    <scope>NUCLEOTIDE SEQUENCE</scope>
    <source>
        <strain evidence="9">CHK195-11698</strain>
    </source>
</reference>
<name>A0A9D1KZ83_9FIRM</name>
<feature type="transmembrane region" description="Helical" evidence="7">
    <location>
        <begin position="170"/>
        <end position="196"/>
    </location>
</feature>
<dbReference type="SUPFAM" id="SSF52540">
    <property type="entry name" value="P-loop containing nucleoside triphosphate hydrolases"/>
    <property type="match status" value="1"/>
</dbReference>
<dbReference type="GO" id="GO:0005524">
    <property type="term" value="F:ATP binding"/>
    <property type="evidence" value="ECO:0007669"/>
    <property type="project" value="UniProtKB-KW"/>
</dbReference>
<proteinExistence type="predicted"/>
<dbReference type="Gene3D" id="3.40.50.300">
    <property type="entry name" value="P-loop containing nucleotide triphosphate hydrolases"/>
    <property type="match status" value="1"/>
</dbReference>
<dbReference type="PANTHER" id="PTHR24221">
    <property type="entry name" value="ATP-BINDING CASSETTE SUB-FAMILY B"/>
    <property type="match status" value="1"/>
</dbReference>
<feature type="transmembrane region" description="Helical" evidence="7">
    <location>
        <begin position="21"/>
        <end position="43"/>
    </location>
</feature>
<dbReference type="InterPro" id="IPR039421">
    <property type="entry name" value="Type_1_exporter"/>
</dbReference>